<proteinExistence type="predicted"/>
<evidence type="ECO:0008006" key="4">
    <source>
        <dbReference type="Google" id="ProtNLM"/>
    </source>
</evidence>
<keyword evidence="3" id="KW-1185">Reference proteome</keyword>
<dbReference type="EMBL" id="FQVD01000011">
    <property type="protein sequence ID" value="SHF11907.1"/>
    <property type="molecule type" value="Genomic_DNA"/>
</dbReference>
<dbReference type="RefSeq" id="WP_025018911.1">
    <property type="nucleotide sequence ID" value="NZ_FQVD01000011.1"/>
</dbReference>
<dbReference type="Proteomes" id="UP000184436">
    <property type="component" value="Unassembled WGS sequence"/>
</dbReference>
<dbReference type="STRING" id="871325.SAMN05444349_111126"/>
<sequence length="148" mass="17177">MAKKKIEVDEDMLKEIMAGDIPIFGREKQKENAPPPVETKSAEVVENPPEEKPPVAVQEKTTVKPKKRKEDSFDYRKMFLTEGTVQHRQQTYLSQETHNAVRRFLSVVAPNINISRYIDNIVNAHLEQYRDEMDNLLTNEINNLLNNK</sequence>
<evidence type="ECO:0000313" key="2">
    <source>
        <dbReference type="EMBL" id="SHF11907.1"/>
    </source>
</evidence>
<accession>A0A1M4Z280</accession>
<organism evidence="2 3">
    <name type="scientific">Bacteroides faecichinchillae</name>
    <dbReference type="NCBI Taxonomy" id="871325"/>
    <lineage>
        <taxon>Bacteria</taxon>
        <taxon>Pseudomonadati</taxon>
        <taxon>Bacteroidota</taxon>
        <taxon>Bacteroidia</taxon>
        <taxon>Bacteroidales</taxon>
        <taxon>Bacteroidaceae</taxon>
        <taxon>Bacteroides</taxon>
    </lineage>
</organism>
<dbReference type="Pfam" id="PF11888">
    <property type="entry name" value="DUF3408"/>
    <property type="match status" value="1"/>
</dbReference>
<protein>
    <recommendedName>
        <fullName evidence="4">DUF3408 domain-containing protein</fullName>
    </recommendedName>
</protein>
<evidence type="ECO:0000256" key="1">
    <source>
        <dbReference type="SAM" id="MobiDB-lite"/>
    </source>
</evidence>
<evidence type="ECO:0000313" key="3">
    <source>
        <dbReference type="Proteomes" id="UP000184436"/>
    </source>
</evidence>
<gene>
    <name evidence="2" type="ORF">SAMN05444349_111126</name>
</gene>
<dbReference type="InterPro" id="IPR021823">
    <property type="entry name" value="DUF3408"/>
</dbReference>
<feature type="region of interest" description="Disordered" evidence="1">
    <location>
        <begin position="24"/>
        <end position="69"/>
    </location>
</feature>
<dbReference type="AlphaFoldDB" id="A0A1M4Z280"/>
<dbReference type="OrthoDB" id="949719at2"/>
<name>A0A1M4Z280_9BACE</name>
<reference evidence="2 3" key="1">
    <citation type="submission" date="2016-11" db="EMBL/GenBank/DDBJ databases">
        <authorList>
            <person name="Jaros S."/>
            <person name="Januszkiewicz K."/>
            <person name="Wedrychowicz H."/>
        </authorList>
    </citation>
    <scope>NUCLEOTIDE SEQUENCE [LARGE SCALE GENOMIC DNA]</scope>
    <source>
        <strain evidence="2 3">DSM 26883</strain>
    </source>
</reference>